<name>A0A1G5P191_AFIMA</name>
<evidence type="ECO:0000313" key="3">
    <source>
        <dbReference type="EMBL" id="SCZ43313.1"/>
    </source>
</evidence>
<keyword evidence="1" id="KW-0472">Membrane</keyword>
<evidence type="ECO:0000256" key="1">
    <source>
        <dbReference type="SAM" id="Phobius"/>
    </source>
</evidence>
<feature type="transmembrane region" description="Helical" evidence="1">
    <location>
        <begin position="37"/>
        <end position="55"/>
    </location>
</feature>
<feature type="transmembrane region" description="Helical" evidence="1">
    <location>
        <begin position="75"/>
        <end position="102"/>
    </location>
</feature>
<protein>
    <submittedName>
        <fullName evidence="3">Putative tricarboxylic transport membrane protein</fullName>
    </submittedName>
</protein>
<keyword evidence="1" id="KW-1133">Transmembrane helix</keyword>
<gene>
    <name evidence="3" type="ORF">SAMN03080610_03027</name>
</gene>
<feature type="transmembrane region" description="Helical" evidence="1">
    <location>
        <begin position="6"/>
        <end position="25"/>
    </location>
</feature>
<organism evidence="3 4">
    <name type="scientific">Afifella marina DSM 2698</name>
    <dbReference type="NCBI Taxonomy" id="1120955"/>
    <lineage>
        <taxon>Bacteria</taxon>
        <taxon>Pseudomonadati</taxon>
        <taxon>Pseudomonadota</taxon>
        <taxon>Alphaproteobacteria</taxon>
        <taxon>Hyphomicrobiales</taxon>
        <taxon>Afifellaceae</taxon>
        <taxon>Afifella</taxon>
    </lineage>
</organism>
<feature type="domain" description="DUF1468" evidence="2">
    <location>
        <begin position="6"/>
        <end position="136"/>
    </location>
</feature>
<dbReference type="STRING" id="1120955.SAMN03080610_03027"/>
<accession>A0A1G5P191</accession>
<reference evidence="3 4" key="1">
    <citation type="submission" date="2016-10" db="EMBL/GenBank/DDBJ databases">
        <authorList>
            <person name="de Groot N.N."/>
        </authorList>
    </citation>
    <scope>NUCLEOTIDE SEQUENCE [LARGE SCALE GENOMIC DNA]</scope>
    <source>
        <strain evidence="3 4">DSM 2698</strain>
    </source>
</reference>
<dbReference type="Proteomes" id="UP000199347">
    <property type="component" value="Unassembled WGS sequence"/>
</dbReference>
<dbReference type="AlphaFoldDB" id="A0A1G5P191"/>
<keyword evidence="4" id="KW-1185">Reference proteome</keyword>
<dbReference type="RefSeq" id="WP_092815077.1">
    <property type="nucleotide sequence ID" value="NZ_FMVW01000008.1"/>
</dbReference>
<feature type="transmembrane region" description="Helical" evidence="1">
    <location>
        <begin position="114"/>
        <end position="137"/>
    </location>
</feature>
<dbReference type="InterPro" id="IPR009936">
    <property type="entry name" value="DUF1468"/>
</dbReference>
<dbReference type="OrthoDB" id="5519430at2"/>
<dbReference type="Pfam" id="PF07331">
    <property type="entry name" value="TctB"/>
    <property type="match status" value="1"/>
</dbReference>
<evidence type="ECO:0000313" key="4">
    <source>
        <dbReference type="Proteomes" id="UP000199347"/>
    </source>
</evidence>
<dbReference type="EMBL" id="FMVW01000008">
    <property type="protein sequence ID" value="SCZ43313.1"/>
    <property type="molecule type" value="Genomic_DNA"/>
</dbReference>
<sequence length="143" mass="15175">MSDRILGVIGVALAAFYIWQATLIQESFMSDPVGPKTFPIIIGVILGLSSIYFIIKPDPEPQWASFGRTMEVLFAAAVLFGYAYALPIGGFVLTTAITAMFLSWRLGAGPVQAAIAGATISVGIYVLFGLVLGLSLARGPWGF</sequence>
<keyword evidence="1" id="KW-0812">Transmembrane</keyword>
<evidence type="ECO:0000259" key="2">
    <source>
        <dbReference type="Pfam" id="PF07331"/>
    </source>
</evidence>
<proteinExistence type="predicted"/>